<accession>A0A1Y3PHS1</accession>
<dbReference type="PANTHER" id="PTHR41910:SF1">
    <property type="entry name" value="SUCCINATE DEHYDROGENASE HYDROPHOBIC MEMBRANE ANCHOR SUBUNIT"/>
    <property type="match status" value="1"/>
</dbReference>
<evidence type="ECO:0000256" key="9">
    <source>
        <dbReference type="SAM" id="Phobius"/>
    </source>
</evidence>
<proteinExistence type="predicted"/>
<reference evidence="11" key="1">
    <citation type="submission" date="2016-06" db="EMBL/GenBank/DDBJ databases">
        <authorList>
            <person name="Nascimento L."/>
            <person name="Pereira R.V."/>
            <person name="Martins L.F."/>
            <person name="Quaggio R.B."/>
            <person name="Silva A.M."/>
            <person name="Setubal J.C."/>
        </authorList>
    </citation>
    <scope>NUCLEOTIDE SEQUENCE [LARGE SCALE GENOMIC DNA]</scope>
</reference>
<dbReference type="EMBL" id="LZRT01000098">
    <property type="protein sequence ID" value="OUM85707.1"/>
    <property type="molecule type" value="Genomic_DNA"/>
</dbReference>
<keyword evidence="2 8" id="KW-0349">Heme</keyword>
<evidence type="ECO:0000256" key="1">
    <source>
        <dbReference type="ARBA" id="ARBA00004370"/>
    </source>
</evidence>
<dbReference type="Proteomes" id="UP000196475">
    <property type="component" value="Unassembled WGS sequence"/>
</dbReference>
<feature type="binding site" description="axial binding residue" evidence="8">
    <location>
        <position position="27"/>
    </location>
    <ligand>
        <name>heme</name>
        <dbReference type="ChEBI" id="CHEBI:30413"/>
    </ligand>
    <ligandPart>
        <name>Fe</name>
        <dbReference type="ChEBI" id="CHEBI:18248"/>
    </ligandPart>
</feature>
<gene>
    <name evidence="10" type="ORF">BAA01_09570</name>
</gene>
<keyword evidence="6 8" id="KW-0408">Iron</keyword>
<protein>
    <submittedName>
        <fullName evidence="10">Succinate dehydrogenase</fullName>
    </submittedName>
</protein>
<name>A0A1Y3PHS1_9BACI</name>
<feature type="binding site" description="axial binding residue" evidence="8">
    <location>
        <position position="69"/>
    </location>
    <ligand>
        <name>heme</name>
        <dbReference type="ChEBI" id="CHEBI:30413"/>
    </ligand>
    <ligandPart>
        <name>Fe</name>
        <dbReference type="ChEBI" id="CHEBI:18248"/>
    </ligandPart>
</feature>
<keyword evidence="4 8" id="KW-0479">Metal-binding</keyword>
<dbReference type="CDD" id="cd03497">
    <property type="entry name" value="SQR_TypeB_1_TM"/>
    <property type="match status" value="1"/>
</dbReference>
<dbReference type="InterPro" id="IPR039023">
    <property type="entry name" value="SdhC_prok"/>
</dbReference>
<feature type="transmembrane region" description="Helical" evidence="9">
    <location>
        <begin position="140"/>
        <end position="167"/>
    </location>
</feature>
<dbReference type="Gene3D" id="1.20.1300.10">
    <property type="entry name" value="Fumarate reductase/succinate dehydrogenase, transmembrane subunit"/>
    <property type="match status" value="1"/>
</dbReference>
<comment type="subcellular location">
    <subcellularLocation>
        <location evidence="1">Membrane</location>
    </subcellularLocation>
</comment>
<dbReference type="InterPro" id="IPR034804">
    <property type="entry name" value="SQR/QFR_C/D"/>
</dbReference>
<feature type="transmembrane region" description="Helical" evidence="9">
    <location>
        <begin position="96"/>
        <end position="114"/>
    </location>
</feature>
<comment type="caution">
    <text evidence="10">The sequence shown here is derived from an EMBL/GenBank/DDBJ whole genome shotgun (WGS) entry which is preliminary data.</text>
</comment>
<dbReference type="PIRSF" id="PIRSF000170">
    <property type="entry name" value="Succ_dh_cyt_b558"/>
    <property type="match status" value="1"/>
</dbReference>
<feature type="transmembrane region" description="Helical" evidence="9">
    <location>
        <begin position="12"/>
        <end position="30"/>
    </location>
</feature>
<dbReference type="InterPro" id="IPR000701">
    <property type="entry name" value="SuccDH_FuR_B_TM-su"/>
</dbReference>
<evidence type="ECO:0000313" key="11">
    <source>
        <dbReference type="Proteomes" id="UP000196475"/>
    </source>
</evidence>
<evidence type="ECO:0000256" key="4">
    <source>
        <dbReference type="ARBA" id="ARBA00022723"/>
    </source>
</evidence>
<evidence type="ECO:0000256" key="3">
    <source>
        <dbReference type="ARBA" id="ARBA00022692"/>
    </source>
</evidence>
<dbReference type="InterPro" id="IPR011138">
    <property type="entry name" value="Cytochrome_b-558"/>
</dbReference>
<dbReference type="SUPFAM" id="SSF81343">
    <property type="entry name" value="Fumarate reductase respiratory complex transmembrane subunits"/>
    <property type="match status" value="1"/>
</dbReference>
<feature type="binding site" description="axial binding residue" evidence="8">
    <location>
        <position position="153"/>
    </location>
    <ligand>
        <name>heme</name>
        <dbReference type="ChEBI" id="CHEBI:30413"/>
    </ligand>
    <ligandPart>
        <name>Fe</name>
        <dbReference type="ChEBI" id="CHEBI:18248"/>
    </ligandPart>
</feature>
<evidence type="ECO:0000256" key="8">
    <source>
        <dbReference type="PIRSR" id="PIRSR000170-1"/>
    </source>
</evidence>
<dbReference type="PANTHER" id="PTHR41910">
    <property type="entry name" value="SUCCINATE DEHYDROGENASE 2 MEMBRANE SUBUNIT SDHC"/>
    <property type="match status" value="1"/>
</dbReference>
<evidence type="ECO:0000256" key="5">
    <source>
        <dbReference type="ARBA" id="ARBA00022989"/>
    </source>
</evidence>
<evidence type="ECO:0000256" key="2">
    <source>
        <dbReference type="ARBA" id="ARBA00022617"/>
    </source>
</evidence>
<feature type="transmembrane region" description="Helical" evidence="9">
    <location>
        <begin position="179"/>
        <end position="199"/>
    </location>
</feature>
<dbReference type="Pfam" id="PF01127">
    <property type="entry name" value="Sdh_cyt"/>
    <property type="match status" value="1"/>
</dbReference>
<organism evidence="10 11">
    <name type="scientific">Bacillus thermozeamaize</name>
    <dbReference type="NCBI Taxonomy" id="230954"/>
    <lineage>
        <taxon>Bacteria</taxon>
        <taxon>Bacillati</taxon>
        <taxon>Bacillota</taxon>
        <taxon>Bacilli</taxon>
        <taxon>Bacillales</taxon>
        <taxon>Bacillaceae</taxon>
        <taxon>Bacillus</taxon>
    </lineage>
</organism>
<dbReference type="GO" id="GO:0016020">
    <property type="term" value="C:membrane"/>
    <property type="evidence" value="ECO:0007669"/>
    <property type="project" value="UniProtKB-SubCell"/>
</dbReference>
<sequence length="200" mass="22697">MAKGTFFMRKIHSLFGVLPVGIFLIMHLTTNYQATKGAEAYNQAAAMLESLPFLIVLEVGLIFLPLLFHAIYGLYVMYQASVNLKNFGTFRNWMFVLQRVTGILTLIFVAWHVWETRLMRPAEPDFYQMMAGILSNPAMYWFYVVGVVAAVFHFANGMWSFLVSWGITVGPRAQQISTYVWMVVFVLLSIVGISAINAFV</sequence>
<dbReference type="InterPro" id="IPR016002">
    <property type="entry name" value="Succ_DH_cyt_b558_Firmicute"/>
</dbReference>
<dbReference type="NCBIfam" id="TIGR02046">
    <property type="entry name" value="sdhC_b558_fam"/>
    <property type="match status" value="1"/>
</dbReference>
<evidence type="ECO:0000256" key="7">
    <source>
        <dbReference type="ARBA" id="ARBA00023136"/>
    </source>
</evidence>
<dbReference type="AlphaFoldDB" id="A0A1Y3PHS1"/>
<keyword evidence="3 9" id="KW-0812">Transmembrane</keyword>
<evidence type="ECO:0000256" key="6">
    <source>
        <dbReference type="ARBA" id="ARBA00023004"/>
    </source>
</evidence>
<evidence type="ECO:0000313" key="10">
    <source>
        <dbReference type="EMBL" id="OUM85707.1"/>
    </source>
</evidence>
<keyword evidence="7 9" id="KW-0472">Membrane</keyword>
<keyword evidence="5 9" id="KW-1133">Transmembrane helix</keyword>
<feature type="transmembrane region" description="Helical" evidence="9">
    <location>
        <begin position="50"/>
        <end position="75"/>
    </location>
</feature>
<feature type="binding site" description="axial binding residue" evidence="8">
    <location>
        <position position="112"/>
    </location>
    <ligand>
        <name>heme</name>
        <dbReference type="ChEBI" id="CHEBI:30413"/>
    </ligand>
    <ligandPart>
        <name>Fe</name>
        <dbReference type="ChEBI" id="CHEBI:18248"/>
    </ligandPart>
</feature>
<dbReference type="GO" id="GO:0046872">
    <property type="term" value="F:metal ion binding"/>
    <property type="evidence" value="ECO:0007669"/>
    <property type="project" value="UniProtKB-KW"/>
</dbReference>